<evidence type="ECO:0000313" key="2">
    <source>
        <dbReference type="EMBL" id="KAF4302836.1"/>
    </source>
</evidence>
<proteinExistence type="predicted"/>
<gene>
    <name evidence="2" type="ORF">GTA08_BOTSDO09413</name>
</gene>
<protein>
    <submittedName>
        <fullName evidence="2">Uncharacterized protein</fullName>
    </submittedName>
</protein>
<dbReference type="EMBL" id="WWBZ02000062">
    <property type="protein sequence ID" value="KAF4302836.1"/>
    <property type="molecule type" value="Genomic_DNA"/>
</dbReference>
<keyword evidence="3" id="KW-1185">Reference proteome</keyword>
<evidence type="ECO:0000313" key="3">
    <source>
        <dbReference type="Proteomes" id="UP000572817"/>
    </source>
</evidence>
<comment type="caution">
    <text evidence="2">The sequence shown here is derived from an EMBL/GenBank/DDBJ whole genome shotgun (WGS) entry which is preliminary data.</text>
</comment>
<name>A0A8H4IKJ9_9PEZI</name>
<dbReference type="AlphaFoldDB" id="A0A8H4IKJ9"/>
<evidence type="ECO:0000256" key="1">
    <source>
        <dbReference type="SAM" id="MobiDB-lite"/>
    </source>
</evidence>
<reference evidence="2" key="1">
    <citation type="submission" date="2020-04" db="EMBL/GenBank/DDBJ databases">
        <title>Genome Assembly and Annotation of Botryosphaeria dothidea sdau 11-99, a Latent Pathogen of Apple Fruit Ring Rot in China.</title>
        <authorList>
            <person name="Yu C."/>
            <person name="Diao Y."/>
            <person name="Lu Q."/>
            <person name="Zhao J."/>
            <person name="Cui S."/>
            <person name="Peng C."/>
            <person name="He B."/>
            <person name="Liu H."/>
        </authorList>
    </citation>
    <scope>NUCLEOTIDE SEQUENCE [LARGE SCALE GENOMIC DNA]</scope>
    <source>
        <strain evidence="2">Sdau11-99</strain>
    </source>
</reference>
<feature type="region of interest" description="Disordered" evidence="1">
    <location>
        <begin position="1"/>
        <end position="30"/>
    </location>
</feature>
<feature type="compositionally biased region" description="Polar residues" evidence="1">
    <location>
        <begin position="104"/>
        <end position="124"/>
    </location>
</feature>
<feature type="region of interest" description="Disordered" evidence="1">
    <location>
        <begin position="84"/>
        <end position="138"/>
    </location>
</feature>
<dbReference type="Proteomes" id="UP000572817">
    <property type="component" value="Unassembled WGS sequence"/>
</dbReference>
<sequence length="294" mass="33228">MSQDPTDGLMLPIQQSIPPDVGENAPNSPALAPINTPPEIYASIEQMFEINPDLLAPTSSGMDEMWVTSLRQSSVSSVDSSVAASHGSYNDKFKPSIPVRQRPDTASTAQLGQHLIQRQRQSDFSPPPAHVRQGNNSDEDSLHIQHIQQIQIILEQQQQQALQEGNDDGIEAQNRKQYIDRLVQHQIQRRQRQKQQDMAGGNIIMGSYQEIDHGTQQHKSDRNLDFTWAQEATSSYQRQAQQPVKRREPVQWNPQEVSDLPTSSGCTNRKPSFRYTSRHPAPHLLYKVQTTLLK</sequence>
<organism evidence="2 3">
    <name type="scientific">Botryosphaeria dothidea</name>
    <dbReference type="NCBI Taxonomy" id="55169"/>
    <lineage>
        <taxon>Eukaryota</taxon>
        <taxon>Fungi</taxon>
        <taxon>Dikarya</taxon>
        <taxon>Ascomycota</taxon>
        <taxon>Pezizomycotina</taxon>
        <taxon>Dothideomycetes</taxon>
        <taxon>Dothideomycetes incertae sedis</taxon>
        <taxon>Botryosphaeriales</taxon>
        <taxon>Botryosphaeriaceae</taxon>
        <taxon>Botryosphaeria</taxon>
    </lineage>
</organism>
<accession>A0A8H4IKJ9</accession>